<sequence>MTSIPDLLFEIAPLLDTRSHLACLQVNRLWHTVFTPYFWSSINDHQWPWCNLLQPLDSCRATNNTPQRGAFNPGARRFQQLLKKNQEHVRRMVINFDSLLVIAFEARLTGLTHLWIWGNFMTPRKHGLFKYDLHPTAMKGSAGTDDDDDSGELRLSRVVDNNLIPESLFCQLPEMTYHLSLPHAMDFTQKCWHLVLDNVKTLRSLRFVKASMQTLLPLAPSGSTTNYPYLSKDSMEFLVGVLGRMEGKLEEVQLGRQAEEFLLQFIGRPRGLGWGIGQESGGGRFLENVRSLHYVGATGPALYSLLHPPTSNDNKDNIDSSQNDSNINTTVEKLTLYKPISVSCLRDLILAFPNLQELCGGNHADLPLGSSMAAIKPVAVSNIKHLTGLTDQWHAFRYNIRMPLLKSMGPRVILKNVEDLMQVFQECPELERLEVEEMRGIDDQLAIEYVRVHTLRDLENCGGGLEGSGGDYGYGGELITAPGMEWKIRELTIRQSQLRPFTMPQLLCRMPSLVILELESISREAVKVIGETCWRTLERVRFHLREVCFEEMDVLLRRCERLKSIRGVGLAVDENDIGVDGGWGCLGMEELQIEIHNVPRLAPRQEQLLREQHSNGGDGVSEDRMKEYEEALAEQERCDAVRHRVLDQLSRLQELRLLDLSFKPSVYKKYQTRFCLGSSQRRQDRIPLCVHPVPNSLSLALSCPPPHNNYTTTLAVTGLEQLATLKKLETIGFKAMDHGIGEAEVRWMSESWPRLKTVLGMAGVRYKGHGTGHQDCRCLDEDESLTWKRNSPTRTQNSPIRTRRQRSTLACSERSDAALHSHKSESHDGPLKRIHPLGCGWCSKNFQTRRGLAKHLASCAAVKELMFPSRSPACEEQIKKARDLAIHCLKCIKWPADFAKQQADLQEFDAELLKSTRHMATAHFSKDMFEAVELKLSGGDKMFGFVLPGGSERLGQGSEAFVRPLKRRRDDEKIVDEDLKLMLKTHAFCSLVDVDKYSLLEDGDPLCCMPFLTHGKELARRLVGILIQSGVDILLCLKVEVYGRRKSEDP</sequence>
<reference evidence="2 3" key="1">
    <citation type="submission" date="2016-05" db="EMBL/GenBank/DDBJ databases">
        <title>Genome sequencing reveals origins of a unique bacterial endosymbiosis in the earliest lineages of terrestrial Fungi.</title>
        <authorList>
            <consortium name="DOE Joint Genome Institute"/>
            <person name="Uehling J."/>
            <person name="Gryganskyi A."/>
            <person name="Hameed K."/>
            <person name="Tschaplinski T."/>
            <person name="Misztal P."/>
            <person name="Wu S."/>
            <person name="Desiro A."/>
            <person name="Vande Pol N."/>
            <person name="Du Z.-Y."/>
            <person name="Zienkiewicz A."/>
            <person name="Zienkiewicz K."/>
            <person name="Morin E."/>
            <person name="Tisserant E."/>
            <person name="Splivallo R."/>
            <person name="Hainaut M."/>
            <person name="Henrissat B."/>
            <person name="Ohm R."/>
            <person name="Kuo A."/>
            <person name="Yan J."/>
            <person name="Lipzen A."/>
            <person name="Nolan M."/>
            <person name="Labutti K."/>
            <person name="Barry K."/>
            <person name="Goldstein A."/>
            <person name="Labbe J."/>
            <person name="Schadt C."/>
            <person name="Tuskan G."/>
            <person name="Grigoriev I."/>
            <person name="Martin F."/>
            <person name="Vilgalys R."/>
            <person name="Bonito G."/>
        </authorList>
    </citation>
    <scope>NUCLEOTIDE SEQUENCE [LARGE SCALE GENOMIC DNA]</scope>
    <source>
        <strain evidence="2 3">AG-77</strain>
    </source>
</reference>
<feature type="region of interest" description="Disordered" evidence="1">
    <location>
        <begin position="789"/>
        <end position="814"/>
    </location>
</feature>
<evidence type="ECO:0000313" key="2">
    <source>
        <dbReference type="EMBL" id="OAQ35833.1"/>
    </source>
</evidence>
<gene>
    <name evidence="2" type="ORF">K457DRAFT_13062</name>
</gene>
<dbReference type="SUPFAM" id="SSF81383">
    <property type="entry name" value="F-box domain"/>
    <property type="match status" value="1"/>
</dbReference>
<dbReference type="AlphaFoldDB" id="A0A197KF97"/>
<dbReference type="Gene3D" id="3.80.10.10">
    <property type="entry name" value="Ribonuclease Inhibitor"/>
    <property type="match status" value="1"/>
</dbReference>
<dbReference type="OrthoDB" id="2439141at2759"/>
<evidence type="ECO:0000256" key="1">
    <source>
        <dbReference type="SAM" id="MobiDB-lite"/>
    </source>
</evidence>
<accession>A0A197KF97</accession>
<proteinExistence type="predicted"/>
<dbReference type="Proteomes" id="UP000078512">
    <property type="component" value="Unassembled WGS sequence"/>
</dbReference>
<feature type="compositionally biased region" description="Polar residues" evidence="1">
    <location>
        <begin position="789"/>
        <end position="800"/>
    </location>
</feature>
<evidence type="ECO:0000313" key="3">
    <source>
        <dbReference type="Proteomes" id="UP000078512"/>
    </source>
</evidence>
<name>A0A197KF97_9FUNG</name>
<dbReference type="EMBL" id="KV442013">
    <property type="protein sequence ID" value="OAQ35833.1"/>
    <property type="molecule type" value="Genomic_DNA"/>
</dbReference>
<dbReference type="InterPro" id="IPR032675">
    <property type="entry name" value="LRR_dom_sf"/>
</dbReference>
<organism evidence="2 3">
    <name type="scientific">Linnemannia elongata AG-77</name>
    <dbReference type="NCBI Taxonomy" id="1314771"/>
    <lineage>
        <taxon>Eukaryota</taxon>
        <taxon>Fungi</taxon>
        <taxon>Fungi incertae sedis</taxon>
        <taxon>Mucoromycota</taxon>
        <taxon>Mortierellomycotina</taxon>
        <taxon>Mortierellomycetes</taxon>
        <taxon>Mortierellales</taxon>
        <taxon>Mortierellaceae</taxon>
        <taxon>Linnemannia</taxon>
    </lineage>
</organism>
<keyword evidence="3" id="KW-1185">Reference proteome</keyword>
<protein>
    <submittedName>
        <fullName evidence="2">Uncharacterized protein</fullName>
    </submittedName>
</protein>
<dbReference type="InterPro" id="IPR036047">
    <property type="entry name" value="F-box-like_dom_sf"/>
</dbReference>